<accession>A0A0G2IY02</accession>
<evidence type="ECO:0000313" key="3">
    <source>
        <dbReference type="Proteomes" id="UP000034164"/>
    </source>
</evidence>
<feature type="compositionally biased region" description="Basic residues" evidence="1">
    <location>
        <begin position="1"/>
        <end position="12"/>
    </location>
</feature>
<dbReference type="Proteomes" id="UP000034164">
    <property type="component" value="Unassembled WGS sequence"/>
</dbReference>
<name>A0A0G2IY02_9EURO</name>
<proteinExistence type="predicted"/>
<dbReference type="AlphaFoldDB" id="A0A0G2IY02"/>
<dbReference type="EMBL" id="LCZI01001578">
    <property type="protein sequence ID" value="KKZ60144.1"/>
    <property type="molecule type" value="Genomic_DNA"/>
</dbReference>
<feature type="region of interest" description="Disordered" evidence="1">
    <location>
        <begin position="34"/>
        <end position="61"/>
    </location>
</feature>
<evidence type="ECO:0000256" key="1">
    <source>
        <dbReference type="SAM" id="MobiDB-lite"/>
    </source>
</evidence>
<sequence>MTAHHGSIKITHRNLDGERHHKYLVPQSVTFGKTQQMAPAPSISNANNHQRNTTDASTQTKRMSLDLESELHTLRKKLHMMNVIVRDEAATRAKCMAIINEMEDELTLLQSRGQEHKEG</sequence>
<comment type="caution">
    <text evidence="2">The sequence shown here is derived from an EMBL/GenBank/DDBJ whole genome shotgun (WGS) entry which is preliminary data.</text>
</comment>
<organism evidence="2 3">
    <name type="scientific">[Emmonsia] crescens</name>
    <dbReference type="NCBI Taxonomy" id="73230"/>
    <lineage>
        <taxon>Eukaryota</taxon>
        <taxon>Fungi</taxon>
        <taxon>Dikarya</taxon>
        <taxon>Ascomycota</taxon>
        <taxon>Pezizomycotina</taxon>
        <taxon>Eurotiomycetes</taxon>
        <taxon>Eurotiomycetidae</taxon>
        <taxon>Onygenales</taxon>
        <taxon>Ajellomycetaceae</taxon>
        <taxon>Emergomyces</taxon>
    </lineage>
</organism>
<feature type="region of interest" description="Disordered" evidence="1">
    <location>
        <begin position="1"/>
        <end position="21"/>
    </location>
</feature>
<reference evidence="3" key="1">
    <citation type="journal article" date="2015" name="PLoS Genet.">
        <title>The dynamic genome and transcriptome of the human fungal pathogen Blastomyces and close relative Emmonsia.</title>
        <authorList>
            <person name="Munoz J.F."/>
            <person name="Gauthier G.M."/>
            <person name="Desjardins C.A."/>
            <person name="Gallo J.E."/>
            <person name="Holder J."/>
            <person name="Sullivan T.D."/>
            <person name="Marty A.J."/>
            <person name="Carmen J.C."/>
            <person name="Chen Z."/>
            <person name="Ding L."/>
            <person name="Gujja S."/>
            <person name="Magrini V."/>
            <person name="Misas E."/>
            <person name="Mitreva M."/>
            <person name="Priest M."/>
            <person name="Saif S."/>
            <person name="Whiston E.A."/>
            <person name="Young S."/>
            <person name="Zeng Q."/>
            <person name="Goldman W.E."/>
            <person name="Mardis E.R."/>
            <person name="Taylor J.W."/>
            <person name="McEwen J.G."/>
            <person name="Clay O.K."/>
            <person name="Klein B.S."/>
            <person name="Cuomo C.A."/>
        </authorList>
    </citation>
    <scope>NUCLEOTIDE SEQUENCE [LARGE SCALE GENOMIC DNA]</scope>
    <source>
        <strain evidence="3">UAMH 3008</strain>
    </source>
</reference>
<evidence type="ECO:0000313" key="2">
    <source>
        <dbReference type="EMBL" id="KKZ60144.1"/>
    </source>
</evidence>
<gene>
    <name evidence="2" type="ORF">EMCG_05066</name>
</gene>
<protein>
    <submittedName>
        <fullName evidence="2">Uncharacterized protein</fullName>
    </submittedName>
</protein>
<dbReference type="VEuPathDB" id="FungiDB:EMCG_05066"/>